<evidence type="ECO:0000313" key="3">
    <source>
        <dbReference type="EMBL" id="GAA4139325.1"/>
    </source>
</evidence>
<dbReference type="InterPro" id="IPR000468">
    <property type="entry name" value="Barstar"/>
</dbReference>
<dbReference type="EMBL" id="BAAAZI010000006">
    <property type="protein sequence ID" value="GAA4139325.1"/>
    <property type="molecule type" value="Genomic_DNA"/>
</dbReference>
<sequence length="130" mass="14794">MKKEITIDGTKIFDKTSLYAEINAKFMQDESWQLGESLDAFDDLLYGGFGALQENEAVDLIWTNFEENKAALGYDFTLGFYAEKLEDPEHFDAAGIQKKIELLKAGEGQTYFEIIEEIISEHANINLIKQ</sequence>
<proteinExistence type="inferred from homology"/>
<evidence type="ECO:0000256" key="1">
    <source>
        <dbReference type="ARBA" id="ARBA00006845"/>
    </source>
</evidence>
<evidence type="ECO:0000259" key="2">
    <source>
        <dbReference type="Pfam" id="PF01337"/>
    </source>
</evidence>
<comment type="caution">
    <text evidence="3">The sequence shown here is derived from an EMBL/GenBank/DDBJ whole genome shotgun (WGS) entry which is preliminary data.</text>
</comment>
<evidence type="ECO:0000313" key="4">
    <source>
        <dbReference type="Proteomes" id="UP001500101"/>
    </source>
</evidence>
<keyword evidence="4" id="KW-1185">Reference proteome</keyword>
<dbReference type="SUPFAM" id="SSF52038">
    <property type="entry name" value="Barstar-related"/>
    <property type="match status" value="1"/>
</dbReference>
<comment type="similarity">
    <text evidence="1">Belongs to the barstar family.</text>
</comment>
<feature type="domain" description="Barstar (barnase inhibitor)" evidence="2">
    <location>
        <begin position="4"/>
        <end position="76"/>
    </location>
</feature>
<dbReference type="Proteomes" id="UP001500101">
    <property type="component" value="Unassembled WGS sequence"/>
</dbReference>
<accession>A0ABP7YPR7</accession>
<dbReference type="Gene3D" id="3.30.370.10">
    <property type="entry name" value="Barstar-like"/>
    <property type="match status" value="1"/>
</dbReference>
<gene>
    <name evidence="3" type="ORF">GCM10022216_17420</name>
</gene>
<name>A0ABP7YPR7_9SPHI</name>
<protein>
    <recommendedName>
        <fullName evidence="2">Barstar (barnase inhibitor) domain-containing protein</fullName>
    </recommendedName>
</protein>
<organism evidence="3 4">
    <name type="scientific">Sphingobacterium kyonggiense</name>
    <dbReference type="NCBI Taxonomy" id="714075"/>
    <lineage>
        <taxon>Bacteria</taxon>
        <taxon>Pseudomonadati</taxon>
        <taxon>Bacteroidota</taxon>
        <taxon>Sphingobacteriia</taxon>
        <taxon>Sphingobacteriales</taxon>
        <taxon>Sphingobacteriaceae</taxon>
        <taxon>Sphingobacterium</taxon>
    </lineage>
</organism>
<dbReference type="InterPro" id="IPR035905">
    <property type="entry name" value="Barstar-like_sf"/>
</dbReference>
<dbReference type="RefSeq" id="WP_344674306.1">
    <property type="nucleotide sequence ID" value="NZ_BAAAZI010000006.1"/>
</dbReference>
<reference evidence="4" key="1">
    <citation type="journal article" date="2019" name="Int. J. Syst. Evol. Microbiol.">
        <title>The Global Catalogue of Microorganisms (GCM) 10K type strain sequencing project: providing services to taxonomists for standard genome sequencing and annotation.</title>
        <authorList>
            <consortium name="The Broad Institute Genomics Platform"/>
            <consortium name="The Broad Institute Genome Sequencing Center for Infectious Disease"/>
            <person name="Wu L."/>
            <person name="Ma J."/>
        </authorList>
    </citation>
    <scope>NUCLEOTIDE SEQUENCE [LARGE SCALE GENOMIC DNA]</scope>
    <source>
        <strain evidence="4">JCM 16704</strain>
    </source>
</reference>
<dbReference type="Pfam" id="PF01337">
    <property type="entry name" value="Barstar"/>
    <property type="match status" value="1"/>
</dbReference>